<reference evidence="2" key="1">
    <citation type="journal article" date="2019" name="Int. J. Syst. Evol. Microbiol.">
        <title>The Global Catalogue of Microorganisms (GCM) 10K type strain sequencing project: providing services to taxonomists for standard genome sequencing and annotation.</title>
        <authorList>
            <consortium name="The Broad Institute Genomics Platform"/>
            <consortium name="The Broad Institute Genome Sequencing Center for Infectious Disease"/>
            <person name="Wu L."/>
            <person name="Ma J."/>
        </authorList>
    </citation>
    <scope>NUCLEOTIDE SEQUENCE [LARGE SCALE GENOMIC DNA]</scope>
    <source>
        <strain evidence="2">JCM 31486</strain>
    </source>
</reference>
<comment type="caution">
    <text evidence="1">The sequence shown here is derived from an EMBL/GenBank/DDBJ whole genome shotgun (WGS) entry which is preliminary data.</text>
</comment>
<evidence type="ECO:0008006" key="3">
    <source>
        <dbReference type="Google" id="ProtNLM"/>
    </source>
</evidence>
<organism evidence="1 2">
    <name type="scientific">Kibdelosporangium lantanae</name>
    <dbReference type="NCBI Taxonomy" id="1497396"/>
    <lineage>
        <taxon>Bacteria</taxon>
        <taxon>Bacillati</taxon>
        <taxon>Actinomycetota</taxon>
        <taxon>Actinomycetes</taxon>
        <taxon>Pseudonocardiales</taxon>
        <taxon>Pseudonocardiaceae</taxon>
        <taxon>Kibdelosporangium</taxon>
    </lineage>
</organism>
<accession>A0ABW3MH64</accession>
<evidence type="ECO:0000313" key="1">
    <source>
        <dbReference type="EMBL" id="MFD1049876.1"/>
    </source>
</evidence>
<feature type="non-terminal residue" evidence="1">
    <location>
        <position position="29"/>
    </location>
</feature>
<proteinExistence type="predicted"/>
<protein>
    <recommendedName>
        <fullName evidence="3">EamA family transporter</fullName>
    </recommendedName>
</protein>
<keyword evidence="2" id="KW-1185">Reference proteome</keyword>
<evidence type="ECO:0000313" key="2">
    <source>
        <dbReference type="Proteomes" id="UP001597045"/>
    </source>
</evidence>
<name>A0ABW3MH64_9PSEU</name>
<dbReference type="EMBL" id="JBHTIS010002459">
    <property type="protein sequence ID" value="MFD1049876.1"/>
    <property type="molecule type" value="Genomic_DNA"/>
</dbReference>
<gene>
    <name evidence="1" type="ORF">ACFQ1S_32260</name>
</gene>
<sequence>MGFRAVKATPRERITIGLAAGMFLWGAAI</sequence>
<dbReference type="Proteomes" id="UP001597045">
    <property type="component" value="Unassembled WGS sequence"/>
</dbReference>